<dbReference type="Proteomes" id="UP000171701">
    <property type="component" value="Segment"/>
</dbReference>
<name>A0A0F7G9P1_9BETA</name>
<dbReference type="EMBL" id="KR351281">
    <property type="protein sequence ID" value="AKG51630.1"/>
    <property type="molecule type" value="Genomic_DNA"/>
</dbReference>
<sequence length="307" mass="34615">MSYTVLSDLGSLSMTADFGPGCLNAYVRLNSGQRISVPWPRGWYVVLQELEADEDYNEEDIKRLGQYPCCEVKLTFVGRVVGDPVLVYGQQKKTLIVLAAEDGQVFAYVEEDAALYFVARTFCELERVGFRAVDVLYCPRYLRSSAVKRAFRGLCRSGNVGPEAVARYVTRHQGECLHMAYPEGAFLRLCNLKCFENSSNGGHMLRSLRQLFGDEVVCLGTVDLRGEMPSSPPALRWSATRVPIVMADGGRVFCMDLMNLRYVRLADNLSTFMCLGLRQLLENRRFTGEHEIHDTIPDCPRGRQHDD</sequence>
<evidence type="ECO:0000313" key="2">
    <source>
        <dbReference type="Proteomes" id="UP000171701"/>
    </source>
</evidence>
<dbReference type="Pfam" id="PF02393">
    <property type="entry name" value="US22"/>
    <property type="match status" value="2"/>
</dbReference>
<reference evidence="1 2" key="1">
    <citation type="journal article" date="2001" name="Arch. Virol.">
        <title>Isolation and characterization of an endogenous cytomegalovirus (BaCMV) from baboons.</title>
        <authorList>
            <person name="Blewett E.L."/>
            <person name="White G."/>
            <person name="Saliki J.T."/>
            <person name="Eberle R."/>
        </authorList>
    </citation>
    <scope>NUCLEOTIDE SEQUENCE [LARGE SCALE GENOMIC DNA]</scope>
    <source>
        <strain evidence="1">OCOM4-52</strain>
    </source>
</reference>
<dbReference type="InterPro" id="IPR003360">
    <property type="entry name" value="US22-like"/>
</dbReference>
<evidence type="ECO:0000313" key="1">
    <source>
        <dbReference type="EMBL" id="AKG51630.1"/>
    </source>
</evidence>
<keyword evidence="2" id="KW-1185">Reference proteome</keyword>
<reference evidence="1 2" key="2">
    <citation type="journal article" date="2015" name="Genome Announc.">
        <title>Complete Genome Sequences of Mandrillus leucophaeus and Papio ursinus Cytomegaloviruses.</title>
        <authorList>
            <person name="Blewett E.L."/>
            <person name="Sherrod C.J."/>
            <person name="Texier J.R."/>
            <person name="Conrad T.M."/>
            <person name="Dittmer D.P."/>
        </authorList>
    </citation>
    <scope>NUCLEOTIDE SEQUENCE [LARGE SCALE GENOMIC DNA]</scope>
    <source>
        <strain evidence="1">OCOM4-52</strain>
    </source>
</reference>
<proteinExistence type="predicted"/>
<dbReference type="KEGG" id="vg:24284887"/>
<protein>
    <submittedName>
        <fullName evidence="1">UL24</fullName>
    </submittedName>
</protein>
<dbReference type="OrthoDB" id="7086at10239"/>
<organism evidence="1 2">
    <name type="scientific">Papiine betaherpesvirus 4</name>
    <dbReference type="NCBI Taxonomy" id="2560624"/>
    <lineage>
        <taxon>Viruses</taxon>
        <taxon>Duplodnaviria</taxon>
        <taxon>Heunggongvirae</taxon>
        <taxon>Peploviricota</taxon>
        <taxon>Herviviricetes</taxon>
        <taxon>Herpesvirales</taxon>
        <taxon>Orthoherpesviridae</taxon>
        <taxon>Betaherpesvirinae</taxon>
        <taxon>Cytomegalovirus</taxon>
        <taxon>Cytomegalovirus papiinebeta4</taxon>
    </lineage>
</organism>
<accession>A0A0F7G9P1</accession>